<dbReference type="NCBIfam" id="TIGR04183">
    <property type="entry name" value="Por_Secre_tail"/>
    <property type="match status" value="1"/>
</dbReference>
<sequence length="416" mass="43288">MLLRTVLVFCFVLIVHTAHSQDWVLASSTSLGVTTKLAWTHKGLFMYDGDTVRRSMDEGATWSDVPHGMPGNVYAVIESDGSIYAVGPAPGATVGIFRSASGGDAFTRVGDITLPSGTITQLAVNGGELIAVSNRSSVFVSTDAGLTWAERTVPASVSNMVDFAADGDHWVVAGVGGAARSTDGGITWTALSDLPGFGGKPNHLGFSGSTVVASGTMGTWRLTDNGWATISGLPVAATLPATVQDLTSSEGTAFAVAVPFGGSVGTYYLTPDATEWRQLGTTTYPAGHGAARNMMTVSPTKVFMHYVGVGHPLRGTFTITNPAGGTSSVAENVSNHVPVYPTPSHTSCTISLPENIDGERIDVDIHDIGLGRVRASAHASRDAITIDVSGLPSGIYTVLCHQEGKIVLSTRMIVVH</sequence>
<evidence type="ECO:0000259" key="2">
    <source>
        <dbReference type="Pfam" id="PF18962"/>
    </source>
</evidence>
<accession>A0A1M3L3K2</accession>
<organism evidence="3 4">
    <name type="scientific">Candidatus Kapaibacterium thiocyanatum</name>
    <dbReference type="NCBI Taxonomy" id="1895771"/>
    <lineage>
        <taxon>Bacteria</taxon>
        <taxon>Pseudomonadati</taxon>
        <taxon>Candidatus Kapaibacteriota</taxon>
        <taxon>Candidatus Kapaibacteriia</taxon>
        <taxon>Candidatus Kapaibacteriales</taxon>
        <taxon>Candidatus Kapaibacteriaceae</taxon>
        <taxon>Candidatus Kapaibacterium</taxon>
    </lineage>
</organism>
<proteinExistence type="predicted"/>
<evidence type="ECO:0000313" key="4">
    <source>
        <dbReference type="Proteomes" id="UP000184233"/>
    </source>
</evidence>
<dbReference type="InterPro" id="IPR026444">
    <property type="entry name" value="Secre_tail"/>
</dbReference>
<comment type="caution">
    <text evidence="3">The sequence shown here is derived from an EMBL/GenBank/DDBJ whole genome shotgun (WGS) entry which is preliminary data.</text>
</comment>
<reference evidence="3 4" key="1">
    <citation type="submission" date="2016-09" db="EMBL/GenBank/DDBJ databases">
        <title>Genome-resolved meta-omics ties microbial dynamics to process performance in biotechnology for thiocyanate degradation.</title>
        <authorList>
            <person name="Kantor R.S."/>
            <person name="Huddy R.J."/>
            <person name="Iyer R."/>
            <person name="Thomas B.C."/>
            <person name="Brown C.T."/>
            <person name="Anantharaman K."/>
            <person name="Tringe S."/>
            <person name="Hettich R.L."/>
            <person name="Harrison S.T."/>
            <person name="Banfield J.F."/>
        </authorList>
    </citation>
    <scope>NUCLEOTIDE SEQUENCE [LARGE SCALE GENOMIC DNA]</scope>
    <source>
        <strain evidence="3">59-99</strain>
    </source>
</reference>
<evidence type="ECO:0000313" key="3">
    <source>
        <dbReference type="EMBL" id="OJX59942.1"/>
    </source>
</evidence>
<evidence type="ECO:0000256" key="1">
    <source>
        <dbReference type="SAM" id="SignalP"/>
    </source>
</evidence>
<keyword evidence="1" id="KW-0732">Signal</keyword>
<dbReference type="STRING" id="1895771.BGO89_08055"/>
<dbReference type="AlphaFoldDB" id="A0A1M3L3K2"/>
<protein>
    <recommendedName>
        <fullName evidence="2">Secretion system C-terminal sorting domain-containing protein</fullName>
    </recommendedName>
</protein>
<dbReference type="Gene3D" id="2.130.10.10">
    <property type="entry name" value="YVTN repeat-like/Quinoprotein amine dehydrogenase"/>
    <property type="match status" value="2"/>
</dbReference>
<feature type="signal peptide" evidence="1">
    <location>
        <begin position="1"/>
        <end position="20"/>
    </location>
</feature>
<dbReference type="InterPro" id="IPR002860">
    <property type="entry name" value="BNR_rpt"/>
</dbReference>
<dbReference type="EMBL" id="MKVH01000008">
    <property type="protein sequence ID" value="OJX59942.1"/>
    <property type="molecule type" value="Genomic_DNA"/>
</dbReference>
<dbReference type="SUPFAM" id="SSF110296">
    <property type="entry name" value="Oligoxyloglucan reducing end-specific cellobiohydrolase"/>
    <property type="match status" value="1"/>
</dbReference>
<name>A0A1M3L3K2_9BACT</name>
<dbReference type="Pfam" id="PF18962">
    <property type="entry name" value="Por_Secre_tail"/>
    <property type="match status" value="1"/>
</dbReference>
<feature type="chain" id="PRO_5012973879" description="Secretion system C-terminal sorting domain-containing protein" evidence="1">
    <location>
        <begin position="21"/>
        <end position="416"/>
    </location>
</feature>
<feature type="domain" description="Secretion system C-terminal sorting" evidence="2">
    <location>
        <begin position="339"/>
        <end position="413"/>
    </location>
</feature>
<gene>
    <name evidence="3" type="ORF">BGO89_08055</name>
</gene>
<dbReference type="CDD" id="cd15482">
    <property type="entry name" value="Sialidase_non-viral"/>
    <property type="match status" value="1"/>
</dbReference>
<dbReference type="Pfam" id="PF02012">
    <property type="entry name" value="BNR"/>
    <property type="match status" value="1"/>
</dbReference>
<dbReference type="InterPro" id="IPR015943">
    <property type="entry name" value="WD40/YVTN_repeat-like_dom_sf"/>
</dbReference>
<dbReference type="Proteomes" id="UP000184233">
    <property type="component" value="Unassembled WGS sequence"/>
</dbReference>